<dbReference type="PANTHER" id="PTHR35889">
    <property type="entry name" value="CYCLOINULO-OLIGOSACCHARIDE FRUCTANOTRANSFERASE-RELATED"/>
    <property type="match status" value="1"/>
</dbReference>
<dbReference type="InterPro" id="IPR032675">
    <property type="entry name" value="LRR_dom_sf"/>
</dbReference>
<dbReference type="InterPro" id="IPR011429">
    <property type="entry name" value="Cyt_c_Planctomycete-type"/>
</dbReference>
<dbReference type="EMBL" id="VUOE01000003">
    <property type="protein sequence ID" value="KAA2215811.1"/>
    <property type="molecule type" value="Genomic_DNA"/>
</dbReference>
<dbReference type="InterPro" id="IPR036909">
    <property type="entry name" value="Cyt_c-like_dom_sf"/>
</dbReference>
<keyword evidence="1" id="KW-0472">Membrane</keyword>
<evidence type="ECO:0000256" key="1">
    <source>
        <dbReference type="SAM" id="Phobius"/>
    </source>
</evidence>
<dbReference type="Gene3D" id="3.80.10.10">
    <property type="entry name" value="Ribonuclease Inhibitor"/>
    <property type="match status" value="1"/>
</dbReference>
<dbReference type="Pfam" id="PF07635">
    <property type="entry name" value="PSCyt1"/>
    <property type="match status" value="1"/>
</dbReference>
<feature type="transmembrane region" description="Helical" evidence="1">
    <location>
        <begin position="20"/>
        <end position="37"/>
    </location>
</feature>
<dbReference type="PANTHER" id="PTHR35889:SF3">
    <property type="entry name" value="F-BOX DOMAIN-CONTAINING PROTEIN"/>
    <property type="match status" value="1"/>
</dbReference>
<name>A0A5B2TMP8_9FLAO</name>
<feature type="transmembrane region" description="Helical" evidence="1">
    <location>
        <begin position="49"/>
        <end position="70"/>
    </location>
</feature>
<evidence type="ECO:0000259" key="2">
    <source>
        <dbReference type="Pfam" id="PF07635"/>
    </source>
</evidence>
<comment type="caution">
    <text evidence="3">The sequence shown here is derived from an EMBL/GenBank/DDBJ whole genome shotgun (WGS) entry which is preliminary data.</text>
</comment>
<feature type="transmembrane region" description="Helical" evidence="1">
    <location>
        <begin position="82"/>
        <end position="101"/>
    </location>
</feature>
<organism evidence="3 4">
    <name type="scientific">Maribacter flavus</name>
    <dbReference type="NCBI Taxonomy" id="1658664"/>
    <lineage>
        <taxon>Bacteria</taxon>
        <taxon>Pseudomonadati</taxon>
        <taxon>Bacteroidota</taxon>
        <taxon>Flavobacteriia</taxon>
        <taxon>Flavobacteriales</taxon>
        <taxon>Flavobacteriaceae</taxon>
        <taxon>Maribacter</taxon>
    </lineage>
</organism>
<evidence type="ECO:0000313" key="3">
    <source>
        <dbReference type="EMBL" id="KAA2215811.1"/>
    </source>
</evidence>
<protein>
    <recommendedName>
        <fullName evidence="2">Cytochrome C Planctomycete-type domain-containing protein</fullName>
    </recommendedName>
</protein>
<dbReference type="SUPFAM" id="SSF46626">
    <property type="entry name" value="Cytochrome c"/>
    <property type="match status" value="1"/>
</dbReference>
<evidence type="ECO:0000313" key="4">
    <source>
        <dbReference type="Proteomes" id="UP000323188"/>
    </source>
</evidence>
<gene>
    <name evidence="3" type="ORF">F0361_16580</name>
</gene>
<sequence>MTLFLFTDYTYFLGRFHPVLVHLPIGFLLLAILLEWYQRIRGRKIGQLIAYAWLLGSLGGLASIISGWWLGDTGLYLEDDLFFHRWLGVSLVFMGFIGWWLKKNWKRYAPGIQNTINILVLLVIFIEGHLGGTLTHGPDYLLEYAPAFIKNKFAEKEFGKTDFSNRDSIVVYEDLIAPIFQEKCWACHNAEIQRGQLNMEHPDSLFKGGESGPTLIARIPTESELFKRVTLSPKSQKYMPPVGEPLTYTEIQLLDWWITNGADLTMKVEEGNAIGPIKSILSKNYGIDTTPKPWYETVKLEPVDSLVIDKLIDQGFSVKKLGQENYLLDIKYNDQELTEEKLKSLLEVSDHITWLSFAKSNISDSQLNYISKFPNLTRLQLEKTPLTDTGIKQLSTLKHLESINLYETNVSEKCLEDLSKIASLRRIYLWNTSTDKNIVQEFKVKNPQMEIIF</sequence>
<feature type="domain" description="Cytochrome C Planctomycete-type" evidence="2">
    <location>
        <begin position="184"/>
        <end position="241"/>
    </location>
</feature>
<dbReference type="Proteomes" id="UP000323188">
    <property type="component" value="Unassembled WGS sequence"/>
</dbReference>
<dbReference type="GO" id="GO:0009055">
    <property type="term" value="F:electron transfer activity"/>
    <property type="evidence" value="ECO:0007669"/>
    <property type="project" value="InterPro"/>
</dbReference>
<dbReference type="GO" id="GO:0020037">
    <property type="term" value="F:heme binding"/>
    <property type="evidence" value="ECO:0007669"/>
    <property type="project" value="InterPro"/>
</dbReference>
<dbReference type="AlphaFoldDB" id="A0A5B2TMP8"/>
<keyword evidence="1" id="KW-1133">Transmembrane helix</keyword>
<feature type="transmembrane region" description="Helical" evidence="1">
    <location>
        <begin position="108"/>
        <end position="126"/>
    </location>
</feature>
<keyword evidence="1" id="KW-0812">Transmembrane</keyword>
<dbReference type="SUPFAM" id="SSF52047">
    <property type="entry name" value="RNI-like"/>
    <property type="match status" value="1"/>
</dbReference>
<proteinExistence type="predicted"/>
<accession>A0A5B2TMP8</accession>
<dbReference type="RefSeq" id="WP_154920484.1">
    <property type="nucleotide sequence ID" value="NZ_VUOE01000003.1"/>
</dbReference>
<reference evidence="3 4" key="1">
    <citation type="submission" date="2019-09" db="EMBL/GenBank/DDBJ databases">
        <authorList>
            <person name="Khan S.A."/>
            <person name="Jeon C.O."/>
            <person name="Chun B.H."/>
            <person name="Jeong S.E."/>
        </authorList>
    </citation>
    <scope>NUCLEOTIDE SEQUENCE [LARGE SCALE GENOMIC DNA]</scope>
    <source>
        <strain evidence="3 4">KCTC 42508</strain>
    </source>
</reference>